<dbReference type="InterPro" id="IPR024071">
    <property type="entry name" value="S-Me-THD_C_sf"/>
</dbReference>
<evidence type="ECO:0000313" key="4">
    <source>
        <dbReference type="Proteomes" id="UP001586593"/>
    </source>
</evidence>
<protein>
    <submittedName>
        <fullName evidence="3">Uncharacterized protein</fullName>
    </submittedName>
</protein>
<reference evidence="3 4" key="1">
    <citation type="journal article" date="2024" name="Commun. Biol.">
        <title>Comparative genomic analysis of thermophilic fungi reveals convergent evolutionary adaptations and gene losses.</title>
        <authorList>
            <person name="Steindorff A.S."/>
            <person name="Aguilar-Pontes M.V."/>
            <person name="Robinson A.J."/>
            <person name="Andreopoulos B."/>
            <person name="LaButti K."/>
            <person name="Kuo A."/>
            <person name="Mondo S."/>
            <person name="Riley R."/>
            <person name="Otillar R."/>
            <person name="Haridas S."/>
            <person name="Lipzen A."/>
            <person name="Grimwood J."/>
            <person name="Schmutz J."/>
            <person name="Clum A."/>
            <person name="Reid I.D."/>
            <person name="Moisan M.C."/>
            <person name="Butler G."/>
            <person name="Nguyen T.T.M."/>
            <person name="Dewar K."/>
            <person name="Conant G."/>
            <person name="Drula E."/>
            <person name="Henrissat B."/>
            <person name="Hansel C."/>
            <person name="Singer S."/>
            <person name="Hutchinson M.I."/>
            <person name="de Vries R.P."/>
            <person name="Natvig D.O."/>
            <person name="Powell A.J."/>
            <person name="Tsang A."/>
            <person name="Grigoriev I.V."/>
        </authorList>
    </citation>
    <scope>NUCLEOTIDE SEQUENCE [LARGE SCALE GENOMIC DNA]</scope>
    <source>
        <strain evidence="3 4">ATCC 24622</strain>
    </source>
</reference>
<feature type="domain" description="S-Me-THD-like C-terminal" evidence="2">
    <location>
        <begin position="60"/>
        <end position="268"/>
    </location>
</feature>
<accession>A0ABR3WDT0</accession>
<dbReference type="SUPFAM" id="SSF160991">
    <property type="entry name" value="CV3147-like"/>
    <property type="match status" value="1"/>
</dbReference>
<dbReference type="Pfam" id="PF06032">
    <property type="entry name" value="S-Me-THD_N"/>
    <property type="match status" value="1"/>
</dbReference>
<evidence type="ECO:0000259" key="2">
    <source>
        <dbReference type="Pfam" id="PF20906"/>
    </source>
</evidence>
<keyword evidence="4" id="KW-1185">Reference proteome</keyword>
<evidence type="ECO:0000313" key="3">
    <source>
        <dbReference type="EMBL" id="KAL1859075.1"/>
    </source>
</evidence>
<comment type="caution">
    <text evidence="3">The sequence shown here is derived from an EMBL/GenBank/DDBJ whole genome shotgun (WGS) entry which is preliminary data.</text>
</comment>
<proteinExistence type="predicted"/>
<name>A0ABR3WDT0_9PEZI</name>
<organism evidence="3 4">
    <name type="scientific">Phialemonium thermophilum</name>
    <dbReference type="NCBI Taxonomy" id="223376"/>
    <lineage>
        <taxon>Eukaryota</taxon>
        <taxon>Fungi</taxon>
        <taxon>Dikarya</taxon>
        <taxon>Ascomycota</taxon>
        <taxon>Pezizomycotina</taxon>
        <taxon>Sordariomycetes</taxon>
        <taxon>Sordariomycetidae</taxon>
        <taxon>Cephalothecales</taxon>
        <taxon>Cephalothecaceae</taxon>
        <taxon>Phialemonium</taxon>
    </lineage>
</organism>
<dbReference type="InterPro" id="IPR048350">
    <property type="entry name" value="S-Me-THD-like_C"/>
</dbReference>
<dbReference type="Gene3D" id="3.40.1610.10">
    <property type="entry name" value="CV3147-like domain"/>
    <property type="match status" value="1"/>
</dbReference>
<evidence type="ECO:0000259" key="1">
    <source>
        <dbReference type="Pfam" id="PF06032"/>
    </source>
</evidence>
<dbReference type="Gene3D" id="2.40.390.10">
    <property type="entry name" value="CV3147-like"/>
    <property type="match status" value="1"/>
</dbReference>
<dbReference type="InterPro" id="IPR027479">
    <property type="entry name" value="S-Me-THD_N_sf"/>
</dbReference>
<feature type="domain" description="S-Me-THD N-terminal" evidence="1">
    <location>
        <begin position="1"/>
        <end position="55"/>
    </location>
</feature>
<gene>
    <name evidence="3" type="ORF">VTK73DRAFT_7594</name>
</gene>
<sequence>MSAFPTSIKYDIPVVDGDAMGRAYPTMYHALLYVYDQPITPCALTDAKGNVSVIMEADSPVRVEKLLRTTAVELGLGCAVVARPLDGEVVKRYAVPNTISQAWYLGRAVQLARRSKTNLVDAIFATTTGRLLFSGKIVDVRRDISGGYTMGSVLLAPLEADEMDESARTTANGTQQERRHMLIPFQNEYLYAAWADADGAARPDGIVCTVPDLISVLGQDGEALGSQELRYGLRVSVIGMPAHPLWKTDKGLQVGGPAGFKLDIPYVGVGEYSPPRSVIEEFGTA</sequence>
<dbReference type="InterPro" id="IPR010318">
    <property type="entry name" value="S-Me-THD_N"/>
</dbReference>
<dbReference type="Proteomes" id="UP001586593">
    <property type="component" value="Unassembled WGS sequence"/>
</dbReference>
<dbReference type="EMBL" id="JAZHXJ010000497">
    <property type="protein sequence ID" value="KAL1859075.1"/>
    <property type="molecule type" value="Genomic_DNA"/>
</dbReference>
<dbReference type="Pfam" id="PF20906">
    <property type="entry name" value="S-Me-THD_C"/>
    <property type="match status" value="1"/>
</dbReference>